<dbReference type="AlphaFoldDB" id="A0A1I7JP65"/>
<dbReference type="Proteomes" id="UP000182491">
    <property type="component" value="Unassembled WGS sequence"/>
</dbReference>
<reference evidence="10" key="1">
    <citation type="submission" date="2016-10" db="EMBL/GenBank/DDBJ databases">
        <authorList>
            <person name="Varghese N."/>
        </authorList>
    </citation>
    <scope>NUCLEOTIDE SEQUENCE [LARGE SCALE GENOMIC DNA]</scope>
    <source>
        <strain evidence="10">DSM 18820</strain>
    </source>
</reference>
<feature type="transmembrane region" description="Helical" evidence="7">
    <location>
        <begin position="301"/>
        <end position="319"/>
    </location>
</feature>
<dbReference type="InterPro" id="IPR020846">
    <property type="entry name" value="MFS_dom"/>
</dbReference>
<keyword evidence="2" id="KW-0813">Transport</keyword>
<protein>
    <submittedName>
        <fullName evidence="9">Drug resistance transporter, EmrB/QacA subfamily</fullName>
    </submittedName>
</protein>
<feature type="transmembrane region" description="Helical" evidence="7">
    <location>
        <begin position="227"/>
        <end position="250"/>
    </location>
</feature>
<evidence type="ECO:0000256" key="3">
    <source>
        <dbReference type="ARBA" id="ARBA00022475"/>
    </source>
</evidence>
<dbReference type="PROSITE" id="PS50850">
    <property type="entry name" value="MFS"/>
    <property type="match status" value="1"/>
</dbReference>
<accession>A0A1I7JP65</accession>
<feature type="transmembrane region" description="Helical" evidence="7">
    <location>
        <begin position="411"/>
        <end position="428"/>
    </location>
</feature>
<feature type="transmembrane region" description="Helical" evidence="7">
    <location>
        <begin position="271"/>
        <end position="295"/>
    </location>
</feature>
<dbReference type="PANTHER" id="PTHR42718:SF42">
    <property type="entry name" value="EXPORT PROTEIN"/>
    <property type="match status" value="1"/>
</dbReference>
<dbReference type="NCBIfam" id="TIGR00711">
    <property type="entry name" value="efflux_EmrB"/>
    <property type="match status" value="1"/>
</dbReference>
<keyword evidence="3" id="KW-1003">Cell membrane</keyword>
<dbReference type="Pfam" id="PF07690">
    <property type="entry name" value="MFS_1"/>
    <property type="match status" value="1"/>
</dbReference>
<feature type="transmembrane region" description="Helical" evidence="7">
    <location>
        <begin position="370"/>
        <end position="391"/>
    </location>
</feature>
<dbReference type="EMBL" id="FPCA01000003">
    <property type="protein sequence ID" value="SFU86984.1"/>
    <property type="molecule type" value="Genomic_DNA"/>
</dbReference>
<keyword evidence="10" id="KW-1185">Reference proteome</keyword>
<feature type="transmembrane region" description="Helical" evidence="7">
    <location>
        <begin position="331"/>
        <end position="350"/>
    </location>
</feature>
<feature type="transmembrane region" description="Helical" evidence="7">
    <location>
        <begin position="201"/>
        <end position="221"/>
    </location>
</feature>
<dbReference type="InterPro" id="IPR011701">
    <property type="entry name" value="MFS"/>
</dbReference>
<dbReference type="PANTHER" id="PTHR42718">
    <property type="entry name" value="MAJOR FACILITATOR SUPERFAMILY MULTIDRUG TRANSPORTER MFSC"/>
    <property type="match status" value="1"/>
</dbReference>
<dbReference type="OrthoDB" id="9807274at2"/>
<evidence type="ECO:0000256" key="4">
    <source>
        <dbReference type="ARBA" id="ARBA00022692"/>
    </source>
</evidence>
<feature type="domain" description="Major facilitator superfamily (MFS) profile" evidence="8">
    <location>
        <begin position="15"/>
        <end position="510"/>
    </location>
</feature>
<dbReference type="STRING" id="388950.GCA_001611675_01975"/>
<evidence type="ECO:0000313" key="9">
    <source>
        <dbReference type="EMBL" id="SFU86984.1"/>
    </source>
</evidence>
<feature type="transmembrane region" description="Helical" evidence="7">
    <location>
        <begin position="166"/>
        <end position="189"/>
    </location>
</feature>
<evidence type="ECO:0000313" key="10">
    <source>
        <dbReference type="Proteomes" id="UP000182491"/>
    </source>
</evidence>
<dbReference type="Gene3D" id="1.20.1250.20">
    <property type="entry name" value="MFS general substrate transporter like domains"/>
    <property type="match status" value="1"/>
</dbReference>
<keyword evidence="4 7" id="KW-0812">Transmembrane</keyword>
<dbReference type="CDD" id="cd17321">
    <property type="entry name" value="MFS_MMR_MDR_like"/>
    <property type="match status" value="1"/>
</dbReference>
<evidence type="ECO:0000259" key="8">
    <source>
        <dbReference type="PROSITE" id="PS50850"/>
    </source>
</evidence>
<sequence length="513" mass="53620">MQYQPQTDEATGKWVLVSATTASAMAFIDGSALNVVLPSLQRDLGATATDLLWILNAYLLFLASLTLLGGTLGDRLGRKKVFMWGIGLFMLASLGCGLAPSPALLILARAVQGVGGALMVPGSLAIISSYFKKEERGQAIGTWSAVTTMVTMVGPALGGFLADLGWWRAVFFLNLPLGLLALLALYFKVPESRSSTGGKPMDWLGALLAILGLAGITYGFISMPELGFRSIAVAGTLVVGALALLLFVWVEAKSNQPMVPLQLFRNSTFSGANLLTLLLYGALNVGLFILVLNLVQVQQYSQLQAGLATLPFALLLMLCSRRVGKLAGTYGPRWFLIVGPALVAVGFVLLGQVEQAAGFANYWHTYLPGVLVFGAGMALTVAPLTTAVMGAVEDALAGTASGVNNAVSRTAGVLSIAVVGAMAVATFGQELQASMASINLGAPATQEILAQADQLGGATVPEQVQGAQRVQVQQVLDAAFLEAYTLVMHICAALALLAAVAAFFLVSPQERQL</sequence>
<feature type="transmembrane region" description="Helical" evidence="7">
    <location>
        <begin position="81"/>
        <end position="100"/>
    </location>
</feature>
<comment type="subcellular location">
    <subcellularLocation>
        <location evidence="1">Cell membrane</location>
        <topology evidence="1">Multi-pass membrane protein</topology>
    </subcellularLocation>
</comment>
<dbReference type="GO" id="GO:0022857">
    <property type="term" value="F:transmembrane transporter activity"/>
    <property type="evidence" value="ECO:0007669"/>
    <property type="project" value="InterPro"/>
</dbReference>
<dbReference type="RefSeq" id="WP_068837974.1">
    <property type="nucleotide sequence ID" value="NZ_BMXC01000003.1"/>
</dbReference>
<name>A0A1I7JP65_9BACT</name>
<dbReference type="SUPFAM" id="SSF103473">
    <property type="entry name" value="MFS general substrate transporter"/>
    <property type="match status" value="1"/>
</dbReference>
<evidence type="ECO:0000256" key="2">
    <source>
        <dbReference type="ARBA" id="ARBA00022448"/>
    </source>
</evidence>
<evidence type="ECO:0000256" key="7">
    <source>
        <dbReference type="SAM" id="Phobius"/>
    </source>
</evidence>
<gene>
    <name evidence="9" type="ORF">SAMN04487941_3089</name>
</gene>
<evidence type="ECO:0000256" key="1">
    <source>
        <dbReference type="ARBA" id="ARBA00004651"/>
    </source>
</evidence>
<dbReference type="InterPro" id="IPR036259">
    <property type="entry name" value="MFS_trans_sf"/>
</dbReference>
<keyword evidence="6 7" id="KW-0472">Membrane</keyword>
<feature type="transmembrane region" description="Helical" evidence="7">
    <location>
        <begin position="486"/>
        <end position="506"/>
    </location>
</feature>
<feature type="transmembrane region" description="Helical" evidence="7">
    <location>
        <begin position="106"/>
        <end position="127"/>
    </location>
</feature>
<proteinExistence type="predicted"/>
<dbReference type="Gene3D" id="1.20.1720.10">
    <property type="entry name" value="Multidrug resistance protein D"/>
    <property type="match status" value="1"/>
</dbReference>
<dbReference type="GO" id="GO:0005886">
    <property type="term" value="C:plasma membrane"/>
    <property type="evidence" value="ECO:0007669"/>
    <property type="project" value="UniProtKB-SubCell"/>
</dbReference>
<evidence type="ECO:0000256" key="5">
    <source>
        <dbReference type="ARBA" id="ARBA00022989"/>
    </source>
</evidence>
<keyword evidence="5 7" id="KW-1133">Transmembrane helix</keyword>
<organism evidence="9 10">
    <name type="scientific">Pontibacter akesuensis</name>
    <dbReference type="NCBI Taxonomy" id="388950"/>
    <lineage>
        <taxon>Bacteria</taxon>
        <taxon>Pseudomonadati</taxon>
        <taxon>Bacteroidota</taxon>
        <taxon>Cytophagia</taxon>
        <taxon>Cytophagales</taxon>
        <taxon>Hymenobacteraceae</taxon>
        <taxon>Pontibacter</taxon>
    </lineage>
</organism>
<feature type="transmembrane region" description="Helical" evidence="7">
    <location>
        <begin position="51"/>
        <end position="69"/>
    </location>
</feature>
<evidence type="ECO:0000256" key="6">
    <source>
        <dbReference type="ARBA" id="ARBA00023136"/>
    </source>
</evidence>
<dbReference type="InterPro" id="IPR004638">
    <property type="entry name" value="EmrB-like"/>
</dbReference>
<feature type="transmembrane region" description="Helical" evidence="7">
    <location>
        <begin position="139"/>
        <end position="160"/>
    </location>
</feature>